<dbReference type="RefSeq" id="WP_317123297.1">
    <property type="nucleotide sequence ID" value="NZ_JAWJBA010000006.1"/>
</dbReference>
<gene>
    <name evidence="2" type="ORF">RYX56_17310</name>
</gene>
<evidence type="ECO:0000259" key="1">
    <source>
        <dbReference type="PROSITE" id="PS51186"/>
    </source>
</evidence>
<dbReference type="PANTHER" id="PTHR43792">
    <property type="entry name" value="GNAT FAMILY, PUTATIVE (AFU_ORTHOLOGUE AFUA_3G00765)-RELATED-RELATED"/>
    <property type="match status" value="1"/>
</dbReference>
<protein>
    <submittedName>
        <fullName evidence="2">GNAT family protein</fullName>
        <ecNumber evidence="2">2.-.-.-</ecNumber>
    </submittedName>
</protein>
<evidence type="ECO:0000313" key="2">
    <source>
        <dbReference type="EMBL" id="MDV2686130.1"/>
    </source>
</evidence>
<dbReference type="Pfam" id="PF13302">
    <property type="entry name" value="Acetyltransf_3"/>
    <property type="match status" value="1"/>
</dbReference>
<dbReference type="InterPro" id="IPR051531">
    <property type="entry name" value="N-acetyltransferase"/>
</dbReference>
<sequence length="180" mass="20285">MILETKRLRLRPLSVGDSERIEELAGDYDVAKTTSTIPHPYPKGSAKDFILHVLEAANKGKLVIFAITLRGTHEIVGLINIHVNQANNRGELGYWIGKPFWGTGYGTEAANAVLAIGFKKFKLNKIYAQAFTSNRGSWRIMEKIGLTYEGTLKQHIYRFGEYFDLAVYGMLREDYVGITK</sequence>
<dbReference type="EMBL" id="JAWJBA010000006">
    <property type="protein sequence ID" value="MDV2686130.1"/>
    <property type="molecule type" value="Genomic_DNA"/>
</dbReference>
<organism evidence="2 3">
    <name type="scientific">Alkalihalophilus lindianensis</name>
    <dbReference type="NCBI Taxonomy" id="1630542"/>
    <lineage>
        <taxon>Bacteria</taxon>
        <taxon>Bacillati</taxon>
        <taxon>Bacillota</taxon>
        <taxon>Bacilli</taxon>
        <taxon>Bacillales</taxon>
        <taxon>Bacillaceae</taxon>
        <taxon>Alkalihalophilus</taxon>
    </lineage>
</organism>
<reference evidence="2 3" key="1">
    <citation type="submission" date="2023-10" db="EMBL/GenBank/DDBJ databases">
        <title>Screening of Alkalihalobacillus lindianensis BZ-TG-R113 and Its Alleviation of Salt Stress on Rapeseed Growth.</title>
        <authorList>
            <person name="Zhao B."/>
            <person name="Guo T."/>
        </authorList>
    </citation>
    <scope>NUCLEOTIDE SEQUENCE [LARGE SCALE GENOMIC DNA]</scope>
    <source>
        <strain evidence="2 3">BZ-TG-R113</strain>
    </source>
</reference>
<feature type="domain" description="N-acetyltransferase" evidence="1">
    <location>
        <begin position="8"/>
        <end position="164"/>
    </location>
</feature>
<dbReference type="InterPro" id="IPR000182">
    <property type="entry name" value="GNAT_dom"/>
</dbReference>
<dbReference type="PROSITE" id="PS51186">
    <property type="entry name" value="GNAT"/>
    <property type="match status" value="1"/>
</dbReference>
<proteinExistence type="predicted"/>
<evidence type="ECO:0000313" key="3">
    <source>
        <dbReference type="Proteomes" id="UP001287282"/>
    </source>
</evidence>
<keyword evidence="3" id="KW-1185">Reference proteome</keyword>
<dbReference type="Proteomes" id="UP001287282">
    <property type="component" value="Unassembled WGS sequence"/>
</dbReference>
<dbReference type="SUPFAM" id="SSF55729">
    <property type="entry name" value="Acyl-CoA N-acyltransferases (Nat)"/>
    <property type="match status" value="1"/>
</dbReference>
<dbReference type="GO" id="GO:0016740">
    <property type="term" value="F:transferase activity"/>
    <property type="evidence" value="ECO:0007669"/>
    <property type="project" value="UniProtKB-KW"/>
</dbReference>
<dbReference type="InterPro" id="IPR016181">
    <property type="entry name" value="Acyl_CoA_acyltransferase"/>
</dbReference>
<dbReference type="Gene3D" id="3.40.630.30">
    <property type="match status" value="1"/>
</dbReference>
<keyword evidence="2" id="KW-0808">Transferase</keyword>
<accession>A0ABU3XE06</accession>
<comment type="caution">
    <text evidence="2">The sequence shown here is derived from an EMBL/GenBank/DDBJ whole genome shotgun (WGS) entry which is preliminary data.</text>
</comment>
<dbReference type="EC" id="2.-.-.-" evidence="2"/>
<name>A0ABU3XE06_9BACI</name>